<evidence type="ECO:0000256" key="4">
    <source>
        <dbReference type="ARBA" id="ARBA00022912"/>
    </source>
</evidence>
<protein>
    <recommendedName>
        <fullName evidence="2">protein-tyrosine-phosphatase</fullName>
        <ecNumber evidence="2">3.1.3.48</ecNumber>
    </recommendedName>
</protein>
<organism evidence="6 7">
    <name type="scientific">Sporomusa acidovorans (strain ATCC 49682 / DSM 3132 / Mol)</name>
    <dbReference type="NCBI Taxonomy" id="1123286"/>
    <lineage>
        <taxon>Bacteria</taxon>
        <taxon>Bacillati</taxon>
        <taxon>Bacillota</taxon>
        <taxon>Negativicutes</taxon>
        <taxon>Selenomonadales</taxon>
        <taxon>Sporomusaceae</taxon>
        <taxon>Sporomusa</taxon>
    </lineage>
</organism>
<dbReference type="InterPro" id="IPR016667">
    <property type="entry name" value="Caps_polysacc_synth_CpsB/CapC"/>
</dbReference>
<evidence type="ECO:0000256" key="5">
    <source>
        <dbReference type="ARBA" id="ARBA00051722"/>
    </source>
</evidence>
<dbReference type="SUPFAM" id="SSF89550">
    <property type="entry name" value="PHP domain-like"/>
    <property type="match status" value="1"/>
</dbReference>
<evidence type="ECO:0000256" key="2">
    <source>
        <dbReference type="ARBA" id="ARBA00013064"/>
    </source>
</evidence>
<dbReference type="PIRSF" id="PIRSF016557">
    <property type="entry name" value="Caps_synth_CpsB"/>
    <property type="match status" value="1"/>
</dbReference>
<keyword evidence="4" id="KW-0904">Protein phosphatase</keyword>
<dbReference type="Proteomes" id="UP000216052">
    <property type="component" value="Chromosome"/>
</dbReference>
<name>A0ABZ3J703_SPOA4</name>
<sequence length="264" mass="29241">MLDLHCHIIPNIDDGAKNLETSLEMLRIAQQNGTKGIIATPHAIEGEWLPSWKQILEGCELLRQEGAKAGLDIPTYPGAEVAIHQDILNIIQGPGPYCLNGGRYMLVELPAMEIPGFTEDFFFTLQTREITPILAHPERHPILAKNPELLVEWIQRGIMTQINGTSLIGKMGERAKNLAELLLQRDMVHCIGSDAHSAGHRNPDLTAAVKKVVSIAGEKKAKCIIATNPENVINSRDVEMFVVKEGNISKKTNFFKKLLARFIS</sequence>
<dbReference type="InterPro" id="IPR016195">
    <property type="entry name" value="Pol/histidinol_Pase-like"/>
</dbReference>
<dbReference type="PANTHER" id="PTHR39181:SF1">
    <property type="entry name" value="TYROSINE-PROTEIN PHOSPHATASE YWQE"/>
    <property type="match status" value="1"/>
</dbReference>
<accession>A0ABZ3J703</accession>
<evidence type="ECO:0000313" key="7">
    <source>
        <dbReference type="Proteomes" id="UP000216052"/>
    </source>
</evidence>
<keyword evidence="7" id="KW-1185">Reference proteome</keyword>
<keyword evidence="3" id="KW-0378">Hydrolase</keyword>
<dbReference type="Pfam" id="PF19567">
    <property type="entry name" value="CpsB_CapC"/>
    <property type="match status" value="1"/>
</dbReference>
<comment type="catalytic activity">
    <reaction evidence="5">
        <text>O-phospho-L-tyrosyl-[protein] + H2O = L-tyrosyl-[protein] + phosphate</text>
        <dbReference type="Rhea" id="RHEA:10684"/>
        <dbReference type="Rhea" id="RHEA-COMP:10136"/>
        <dbReference type="Rhea" id="RHEA-COMP:20101"/>
        <dbReference type="ChEBI" id="CHEBI:15377"/>
        <dbReference type="ChEBI" id="CHEBI:43474"/>
        <dbReference type="ChEBI" id="CHEBI:46858"/>
        <dbReference type="ChEBI" id="CHEBI:61978"/>
        <dbReference type="EC" id="3.1.3.48"/>
    </reaction>
</comment>
<proteinExistence type="inferred from homology"/>
<dbReference type="EC" id="3.1.3.48" evidence="2"/>
<reference evidence="6" key="1">
    <citation type="submission" date="2024-05" db="EMBL/GenBank/DDBJ databases">
        <title>Isolation and characterization of Sporomusa carbonis sp. nov., a carboxydotrophic hydrogenogen in the genus of Sporomusa isolated from a charcoal burning pile.</title>
        <authorList>
            <person name="Boeer T."/>
            <person name="Rosenbaum F."/>
            <person name="Eysell L."/>
            <person name="Mueller V."/>
            <person name="Daniel R."/>
            <person name="Poehlein A."/>
        </authorList>
    </citation>
    <scope>NUCLEOTIDE SEQUENCE [LARGE SCALE GENOMIC DNA]</scope>
    <source>
        <strain evidence="6">DSM 3132</strain>
    </source>
</reference>
<dbReference type="PANTHER" id="PTHR39181">
    <property type="entry name" value="TYROSINE-PROTEIN PHOSPHATASE YWQE"/>
    <property type="match status" value="1"/>
</dbReference>
<evidence type="ECO:0000313" key="6">
    <source>
        <dbReference type="EMBL" id="XFO74164.1"/>
    </source>
</evidence>
<dbReference type="RefSeq" id="WP_093793102.1">
    <property type="nucleotide sequence ID" value="NZ_CP155571.1"/>
</dbReference>
<dbReference type="Gene3D" id="3.20.20.140">
    <property type="entry name" value="Metal-dependent hydrolases"/>
    <property type="match status" value="1"/>
</dbReference>
<comment type="similarity">
    <text evidence="1">Belongs to the metallo-dependent hydrolases superfamily. CpsB/CapC family.</text>
</comment>
<evidence type="ECO:0000256" key="3">
    <source>
        <dbReference type="ARBA" id="ARBA00022801"/>
    </source>
</evidence>
<dbReference type="EMBL" id="CP155571">
    <property type="protein sequence ID" value="XFO74164.1"/>
    <property type="molecule type" value="Genomic_DNA"/>
</dbReference>
<gene>
    <name evidence="6" type="ORF">SPACI_042730</name>
</gene>
<evidence type="ECO:0000256" key="1">
    <source>
        <dbReference type="ARBA" id="ARBA00005750"/>
    </source>
</evidence>